<evidence type="ECO:0000256" key="2">
    <source>
        <dbReference type="SAM" id="Phobius"/>
    </source>
</evidence>
<evidence type="ECO:0000313" key="4">
    <source>
        <dbReference type="Proteomes" id="UP001500655"/>
    </source>
</evidence>
<protein>
    <recommendedName>
        <fullName evidence="5">DUF4367 domain-containing protein</fullName>
    </recommendedName>
</protein>
<evidence type="ECO:0008006" key="5">
    <source>
        <dbReference type="Google" id="ProtNLM"/>
    </source>
</evidence>
<reference evidence="4" key="1">
    <citation type="journal article" date="2019" name="Int. J. Syst. Evol. Microbiol.">
        <title>The Global Catalogue of Microorganisms (GCM) 10K type strain sequencing project: providing services to taxonomists for standard genome sequencing and annotation.</title>
        <authorList>
            <consortium name="The Broad Institute Genomics Platform"/>
            <consortium name="The Broad Institute Genome Sequencing Center for Infectious Disease"/>
            <person name="Wu L."/>
            <person name="Ma J."/>
        </authorList>
    </citation>
    <scope>NUCLEOTIDE SEQUENCE [LARGE SCALE GENOMIC DNA]</scope>
    <source>
        <strain evidence="4">JCM 13249</strain>
    </source>
</reference>
<feature type="region of interest" description="Disordered" evidence="1">
    <location>
        <begin position="1"/>
        <end position="24"/>
    </location>
</feature>
<keyword evidence="2" id="KW-0472">Membrane</keyword>
<evidence type="ECO:0000256" key="1">
    <source>
        <dbReference type="SAM" id="MobiDB-lite"/>
    </source>
</evidence>
<dbReference type="EMBL" id="BAAALS010000032">
    <property type="protein sequence ID" value="GAA1772482.1"/>
    <property type="molecule type" value="Genomic_DNA"/>
</dbReference>
<sequence>MTTLHDQLNELAGPLTQPSPEQVDADVARGRRALRRRRALQATGGSAVAAAVLAAALTYGTVGSNPPVPSTAAGSSAPAATTPLRLVAFQGEQPEGYTLDTIPDGWEIQGVNAYRLTLAPIGASDQEPDSFAGKIVVMLQSDEGFVPEGTTVRAGDRSGVLVDSPDGLARTLWIKHSADAWVLVQVWSGLGMSVDDIADLAAGIHVHADAQPGHG</sequence>
<dbReference type="Proteomes" id="UP001500655">
    <property type="component" value="Unassembled WGS sequence"/>
</dbReference>
<comment type="caution">
    <text evidence="3">The sequence shown here is derived from an EMBL/GenBank/DDBJ whole genome shotgun (WGS) entry which is preliminary data.</text>
</comment>
<proteinExistence type="predicted"/>
<evidence type="ECO:0000313" key="3">
    <source>
        <dbReference type="EMBL" id="GAA1772482.1"/>
    </source>
</evidence>
<gene>
    <name evidence="3" type="ORF">GCM10009681_49930</name>
</gene>
<name>A0ABP4XAT9_9ACTN</name>
<feature type="transmembrane region" description="Helical" evidence="2">
    <location>
        <begin position="39"/>
        <end position="60"/>
    </location>
</feature>
<organism evidence="3 4">
    <name type="scientific">Luedemannella helvata</name>
    <dbReference type="NCBI Taxonomy" id="349315"/>
    <lineage>
        <taxon>Bacteria</taxon>
        <taxon>Bacillati</taxon>
        <taxon>Actinomycetota</taxon>
        <taxon>Actinomycetes</taxon>
        <taxon>Micromonosporales</taxon>
        <taxon>Micromonosporaceae</taxon>
        <taxon>Luedemannella</taxon>
    </lineage>
</organism>
<keyword evidence="2" id="KW-0812">Transmembrane</keyword>
<dbReference type="RefSeq" id="WP_344086915.1">
    <property type="nucleotide sequence ID" value="NZ_BAAALS010000032.1"/>
</dbReference>
<accession>A0ABP4XAT9</accession>
<keyword evidence="4" id="KW-1185">Reference proteome</keyword>
<keyword evidence="2" id="KW-1133">Transmembrane helix</keyword>